<accession>A0ABT8RXI7</accession>
<feature type="chain" id="PRO_5046666065" description="Carboxypeptidase regulatory-like domain-containing protein" evidence="1">
    <location>
        <begin position="29"/>
        <end position="152"/>
    </location>
</feature>
<evidence type="ECO:0000313" key="2">
    <source>
        <dbReference type="EMBL" id="MDO1531376.1"/>
    </source>
</evidence>
<dbReference type="RefSeq" id="WP_301804057.1">
    <property type="nucleotide sequence ID" value="NZ_JAUJZH010000002.1"/>
</dbReference>
<evidence type="ECO:0000313" key="3">
    <source>
        <dbReference type="Proteomes" id="UP001169027"/>
    </source>
</evidence>
<comment type="caution">
    <text evidence="2">The sequence shown here is derived from an EMBL/GenBank/DDBJ whole genome shotgun (WGS) entry which is preliminary data.</text>
</comment>
<evidence type="ECO:0000256" key="1">
    <source>
        <dbReference type="SAM" id="SignalP"/>
    </source>
</evidence>
<gene>
    <name evidence="2" type="ORF">Q2T77_03665</name>
</gene>
<organism evidence="2 3">
    <name type="scientific">Variovorax ginsengisoli</name>
    <dbReference type="NCBI Taxonomy" id="363844"/>
    <lineage>
        <taxon>Bacteria</taxon>
        <taxon>Pseudomonadati</taxon>
        <taxon>Pseudomonadota</taxon>
        <taxon>Betaproteobacteria</taxon>
        <taxon>Burkholderiales</taxon>
        <taxon>Comamonadaceae</taxon>
        <taxon>Variovorax</taxon>
    </lineage>
</organism>
<keyword evidence="1" id="KW-0732">Signal</keyword>
<name>A0ABT8RXI7_9BURK</name>
<sequence length="152" mass="16159">MNTGRSWRPLAALALGAAALSGALAAHAVYNPPIRMANGIEYMGGGGSSEEAALMQSVEPRWPASFEFAVKDGTRQVSAADVVVTVRDASGRELLSQVEAGGPFLVARLEPGRYQVEATRGGQTLTQEIELLPWQPKRTVFVWPAGVQAPRS</sequence>
<keyword evidence="3" id="KW-1185">Reference proteome</keyword>
<evidence type="ECO:0008006" key="4">
    <source>
        <dbReference type="Google" id="ProtNLM"/>
    </source>
</evidence>
<protein>
    <recommendedName>
        <fullName evidence="4">Carboxypeptidase regulatory-like domain-containing protein</fullName>
    </recommendedName>
</protein>
<dbReference type="EMBL" id="JAUKVY010000002">
    <property type="protein sequence ID" value="MDO1531376.1"/>
    <property type="molecule type" value="Genomic_DNA"/>
</dbReference>
<proteinExistence type="predicted"/>
<reference evidence="2" key="1">
    <citation type="submission" date="2023-06" db="EMBL/GenBank/DDBJ databases">
        <authorList>
            <person name="Jiang Y."/>
            <person name="Liu Q."/>
        </authorList>
    </citation>
    <scope>NUCLEOTIDE SEQUENCE</scope>
    <source>
        <strain evidence="2">CGMCC 1.12090</strain>
    </source>
</reference>
<dbReference type="Proteomes" id="UP001169027">
    <property type="component" value="Unassembled WGS sequence"/>
</dbReference>
<feature type="signal peptide" evidence="1">
    <location>
        <begin position="1"/>
        <end position="28"/>
    </location>
</feature>